<organism evidence="1 2">
    <name type="scientific">Clohesyomyces aquaticus</name>
    <dbReference type="NCBI Taxonomy" id="1231657"/>
    <lineage>
        <taxon>Eukaryota</taxon>
        <taxon>Fungi</taxon>
        <taxon>Dikarya</taxon>
        <taxon>Ascomycota</taxon>
        <taxon>Pezizomycotina</taxon>
        <taxon>Dothideomycetes</taxon>
        <taxon>Pleosporomycetidae</taxon>
        <taxon>Pleosporales</taxon>
        <taxon>Lindgomycetaceae</taxon>
        <taxon>Clohesyomyces</taxon>
    </lineage>
</organism>
<accession>A0A1Y1YEJ1</accession>
<proteinExistence type="predicted"/>
<dbReference type="Proteomes" id="UP000193144">
    <property type="component" value="Unassembled WGS sequence"/>
</dbReference>
<comment type="caution">
    <text evidence="1">The sequence shown here is derived from an EMBL/GenBank/DDBJ whole genome shotgun (WGS) entry which is preliminary data.</text>
</comment>
<dbReference type="OrthoDB" id="2991872at2759"/>
<dbReference type="AlphaFoldDB" id="A0A1Y1YEJ1"/>
<sequence length="533" mass="59255">MEQADKCDLRTIQGGGEGLLHRAKMGDRRIISTYQSTGKLAGQNVEERGGRLWHGARPACMALLQLGSDPHTGIDMPFCPSTRHLHNAISTRPTSRLPRPGIYQPPTLVIYVPGYQLSHVEPIGARNVHLHVHRNNWDIACAGGLGYPPPKRALGQQLEVVSGFLFKNESAKVMRNGKQRHARRPRAIARAGAAPRATSAVKAVSRSASQSPASFVASPSPTNLAQALNGNFYYFLETCVIILDRDTAMTRTHIDTLTCFYQNADPASPFIPVLFQVAGQLSSLHHGVRYNSPDHLRSRIAHARSPIPSHAKHHNSATVLVSESDPEKFQDHVSQSLLDAARYSLIQRALWANEECSNLDVFVERENGRQTTRCMALDHIISRHPSRQPKPGLRADSQRRNLLEIYPTYEAAFIINQGRCIQLLLLGISQSLLLSPDLTVAPGFSAKDDESYKTETAFREKAQNICDCILSAAPYIFGGRERQVQTQALTSSKPTPDDAYIHSDSESPKHLMWGDRLGNWILFELLQWMLRIL</sequence>
<protein>
    <submittedName>
        <fullName evidence="1">Uncharacterized protein</fullName>
    </submittedName>
</protein>
<evidence type="ECO:0000313" key="1">
    <source>
        <dbReference type="EMBL" id="ORX96461.1"/>
    </source>
</evidence>
<evidence type="ECO:0000313" key="2">
    <source>
        <dbReference type="Proteomes" id="UP000193144"/>
    </source>
</evidence>
<name>A0A1Y1YEJ1_9PLEO</name>
<dbReference type="EMBL" id="MCFA01000256">
    <property type="protein sequence ID" value="ORX96461.1"/>
    <property type="molecule type" value="Genomic_DNA"/>
</dbReference>
<reference evidence="1 2" key="1">
    <citation type="submission" date="2016-07" db="EMBL/GenBank/DDBJ databases">
        <title>Pervasive Adenine N6-methylation of Active Genes in Fungi.</title>
        <authorList>
            <consortium name="DOE Joint Genome Institute"/>
            <person name="Mondo S.J."/>
            <person name="Dannebaum R.O."/>
            <person name="Kuo R.C."/>
            <person name="Labutti K."/>
            <person name="Haridas S."/>
            <person name="Kuo A."/>
            <person name="Salamov A."/>
            <person name="Ahrendt S.R."/>
            <person name="Lipzen A."/>
            <person name="Sullivan W."/>
            <person name="Andreopoulos W.B."/>
            <person name="Clum A."/>
            <person name="Lindquist E."/>
            <person name="Daum C."/>
            <person name="Ramamoorthy G.K."/>
            <person name="Gryganskyi A."/>
            <person name="Culley D."/>
            <person name="Magnuson J.K."/>
            <person name="James T.Y."/>
            <person name="O'Malley M.A."/>
            <person name="Stajich J.E."/>
            <person name="Spatafora J.W."/>
            <person name="Visel A."/>
            <person name="Grigoriev I.V."/>
        </authorList>
    </citation>
    <scope>NUCLEOTIDE SEQUENCE [LARGE SCALE GENOMIC DNA]</scope>
    <source>
        <strain evidence="1 2">CBS 115471</strain>
    </source>
</reference>
<gene>
    <name evidence="1" type="ORF">BCR34DRAFT_593845</name>
</gene>
<keyword evidence="2" id="KW-1185">Reference proteome</keyword>